<sequence>MKKLVIIAFVLLSQITNAQVTRNLGDFDELKVFDKINVKLISSSENKVVITGDRADEVETVNKNGELKIRMPFPQLLSGNNIVVKLYFKNIESIVANEGSYISGEAAFKQTILDLNAKAGSEINIDINVDKVNVKANAGGIIKLSGKALNQDVVITSGGILKASELHTSQTSISVAAGGKAEIYATALVDAKVKAGGSIYIYGKPKQINKEVFIGGTIIEK</sequence>
<evidence type="ECO:0000313" key="4">
    <source>
        <dbReference type="Proteomes" id="UP000318669"/>
    </source>
</evidence>
<proteinExistence type="predicted"/>
<reference evidence="3 4" key="1">
    <citation type="submission" date="2019-07" db="EMBL/GenBank/DDBJ databases">
        <title>Novel species of Flavobacterium.</title>
        <authorList>
            <person name="Liu Q."/>
            <person name="Xin Y.-H."/>
        </authorList>
    </citation>
    <scope>NUCLEOTIDE SEQUENCE [LARGE SCALE GENOMIC DNA]</scope>
    <source>
        <strain evidence="3 4">GSR22</strain>
    </source>
</reference>
<dbReference type="OrthoDB" id="704821at2"/>
<dbReference type="EMBL" id="VJZL01000003">
    <property type="protein sequence ID" value="TRX12610.1"/>
    <property type="molecule type" value="Genomic_DNA"/>
</dbReference>
<feature type="signal peptide" evidence="1">
    <location>
        <begin position="1"/>
        <end position="18"/>
    </location>
</feature>
<evidence type="ECO:0000259" key="2">
    <source>
        <dbReference type="Pfam" id="PF10988"/>
    </source>
</evidence>
<dbReference type="Gene3D" id="2.160.20.120">
    <property type="match status" value="1"/>
</dbReference>
<feature type="domain" description="Putative auto-transporter adhesin head GIN" evidence="2">
    <location>
        <begin position="26"/>
        <end position="205"/>
    </location>
</feature>
<comment type="caution">
    <text evidence="3">The sequence shown here is derived from an EMBL/GenBank/DDBJ whole genome shotgun (WGS) entry which is preliminary data.</text>
</comment>
<gene>
    <name evidence="3" type="ORF">FNW11_03475</name>
</gene>
<dbReference type="AlphaFoldDB" id="A0A553BWE4"/>
<dbReference type="Pfam" id="PF10988">
    <property type="entry name" value="DUF2807"/>
    <property type="match status" value="1"/>
</dbReference>
<organism evidence="3 4">
    <name type="scientific">Flavobacterium gawalongense</name>
    <dbReference type="NCBI Taxonomy" id="2594432"/>
    <lineage>
        <taxon>Bacteria</taxon>
        <taxon>Pseudomonadati</taxon>
        <taxon>Bacteroidota</taxon>
        <taxon>Flavobacteriia</taxon>
        <taxon>Flavobacteriales</taxon>
        <taxon>Flavobacteriaceae</taxon>
        <taxon>Flavobacterium</taxon>
    </lineage>
</organism>
<name>A0A553BWE4_9FLAO</name>
<keyword evidence="1" id="KW-0732">Signal</keyword>
<feature type="chain" id="PRO_5022201477" evidence="1">
    <location>
        <begin position="19"/>
        <end position="221"/>
    </location>
</feature>
<dbReference type="Proteomes" id="UP000318669">
    <property type="component" value="Unassembled WGS sequence"/>
</dbReference>
<evidence type="ECO:0000313" key="3">
    <source>
        <dbReference type="EMBL" id="TRX12610.1"/>
    </source>
</evidence>
<evidence type="ECO:0000256" key="1">
    <source>
        <dbReference type="SAM" id="SignalP"/>
    </source>
</evidence>
<accession>A0A553BWE4</accession>
<protein>
    <submittedName>
        <fullName evidence="3">DUF2807 domain-containing protein</fullName>
    </submittedName>
</protein>
<dbReference type="InterPro" id="IPR021255">
    <property type="entry name" value="DUF2807"/>
</dbReference>
<dbReference type="RefSeq" id="WP_144064532.1">
    <property type="nucleotide sequence ID" value="NZ_VJZL01000003.1"/>
</dbReference>